<organism evidence="3 4">
    <name type="scientific">Pseudomyxococcus hansupus</name>
    <dbReference type="NCBI Taxonomy" id="1297742"/>
    <lineage>
        <taxon>Bacteria</taxon>
        <taxon>Pseudomonadati</taxon>
        <taxon>Myxococcota</taxon>
        <taxon>Myxococcia</taxon>
        <taxon>Myxococcales</taxon>
        <taxon>Cystobacterineae</taxon>
        <taxon>Myxococcaceae</taxon>
        <taxon>Pseudomyxococcus</taxon>
    </lineage>
</organism>
<feature type="region of interest" description="Disordered" evidence="1">
    <location>
        <begin position="283"/>
        <end position="325"/>
    </location>
</feature>
<sequence length="520" mass="56319">MPPSPRSPFHRPTTPWTTRLAELVLLLVAAAAWVGACKADRNAVVTEHRRRNDVRCSTGASGVWTLQDADKLSWDECDALLEKPPAEPEAAEQTRMRESCSQLTWMQARVDSGCTFVKPAAIDALHLPMNGEGDARMAWRLLTNSAAILGAICVLALMMLLVLFLTRLRGALMAPRLRTLLFALGVGAVTIMAIEVARADRVVKEQLRLTARWTESCAPLQERMAHARQMANDQCLKLGIQDCTSRSDFQNAQKWNLWYLLQKSLQRIETGYACAPPAMASADTRAASTDGRAAGEPTPAAVHKTSPPNGETGQAGQANGDPAQVPPIPILSIPLAPDPGATPPLNSLPGALNGLEQSGREGGINLCQNRLALGIIASAQAPLFLALCELGIALQLGSTKERGSQGALSTDEILRVGNRDGTEEDLKKVAEELDQSKPKKPEDKDAALTELAQAYPNSPEVKERVARRCAETLTAADCRNQAQAYARLQQQLQGSNLCESSNFDQHFFGVIWKQKCRGDQ</sequence>
<dbReference type="EMBL" id="CP012109">
    <property type="protein sequence ID" value="AKQ68176.1"/>
    <property type="molecule type" value="Genomic_DNA"/>
</dbReference>
<dbReference type="PATRIC" id="fig|1297742.4.peg.5136"/>
<evidence type="ECO:0000313" key="3">
    <source>
        <dbReference type="EMBL" id="AKQ68176.1"/>
    </source>
</evidence>
<keyword evidence="4" id="KW-1185">Reference proteome</keyword>
<keyword evidence="2" id="KW-0812">Transmembrane</keyword>
<dbReference type="KEGG" id="mym:A176_005088"/>
<feature type="transmembrane region" description="Helical" evidence="2">
    <location>
        <begin position="146"/>
        <end position="165"/>
    </location>
</feature>
<dbReference type="Proteomes" id="UP000009026">
    <property type="component" value="Chromosome"/>
</dbReference>
<gene>
    <name evidence="3" type="ORF">A176_005088</name>
</gene>
<accession>A0A0H4WXN9</accession>
<keyword evidence="2" id="KW-0472">Membrane</keyword>
<keyword evidence="2" id="KW-1133">Transmembrane helix</keyword>
<reference evidence="3 4" key="1">
    <citation type="journal article" date="2016" name="PLoS ONE">
        <title>Complete Genome Sequence and Comparative Genomics of a Novel Myxobacterium Myxococcus hansupus.</title>
        <authorList>
            <person name="Sharma G."/>
            <person name="Narwani T."/>
            <person name="Subramanian S."/>
        </authorList>
    </citation>
    <scope>NUCLEOTIDE SEQUENCE [LARGE SCALE GENOMIC DNA]</scope>
    <source>
        <strain evidence="4">mixupus</strain>
    </source>
</reference>
<protein>
    <submittedName>
        <fullName evidence="3">Uncharacterized protein</fullName>
    </submittedName>
</protein>
<evidence type="ECO:0000256" key="2">
    <source>
        <dbReference type="SAM" id="Phobius"/>
    </source>
</evidence>
<evidence type="ECO:0000256" key="1">
    <source>
        <dbReference type="SAM" id="MobiDB-lite"/>
    </source>
</evidence>
<evidence type="ECO:0000313" key="4">
    <source>
        <dbReference type="Proteomes" id="UP000009026"/>
    </source>
</evidence>
<dbReference type="AlphaFoldDB" id="A0A0H4WXN9"/>
<feature type="compositionally biased region" description="Polar residues" evidence="1">
    <location>
        <begin position="306"/>
        <end position="317"/>
    </location>
</feature>
<proteinExistence type="predicted"/>
<name>A0A0H4WXN9_9BACT</name>